<dbReference type="GO" id="GO:0035438">
    <property type="term" value="F:cyclic-di-GMP binding"/>
    <property type="evidence" value="ECO:0007669"/>
    <property type="project" value="InterPro"/>
</dbReference>
<dbReference type="InterPro" id="IPR009875">
    <property type="entry name" value="PilZ_domain"/>
</dbReference>
<evidence type="ECO:0000313" key="3">
    <source>
        <dbReference type="Proteomes" id="UP000012062"/>
    </source>
</evidence>
<evidence type="ECO:0000259" key="1">
    <source>
        <dbReference type="Pfam" id="PF07238"/>
    </source>
</evidence>
<name>M5ETW0_9HYPH</name>
<dbReference type="AlphaFoldDB" id="M5ETW0"/>
<dbReference type="EMBL" id="CAUM01000131">
    <property type="protein sequence ID" value="CCV07677.1"/>
    <property type="molecule type" value="Genomic_DNA"/>
</dbReference>
<keyword evidence="3" id="KW-1185">Reference proteome</keyword>
<accession>M5ETW0</accession>
<proteinExistence type="predicted"/>
<sequence length="94" mass="10749">MAEDEHRDKHRQRVLKGATILTGVTNSEVKCMVRNMHAEGAELKVSPDARVPDEFLLYVPVDGIAYKAVVRWRRENRIGVMFTGTEPKPSWHYG</sequence>
<comment type="caution">
    <text evidence="2">The sequence shown here is derived from an EMBL/GenBank/DDBJ whole genome shotgun (WGS) entry which is preliminary data.</text>
</comment>
<dbReference type="SUPFAM" id="SSF141371">
    <property type="entry name" value="PilZ domain-like"/>
    <property type="match status" value="1"/>
</dbReference>
<reference evidence="2 3" key="1">
    <citation type="submission" date="2013-02" db="EMBL/GenBank/DDBJ databases">
        <authorList>
            <person name="Genoscope - CEA"/>
        </authorList>
    </citation>
    <scope>NUCLEOTIDE SEQUENCE [LARGE SCALE GENOMIC DNA]</scope>
    <source>
        <strain evidence="2 3">STM 2683</strain>
    </source>
</reference>
<evidence type="ECO:0000313" key="2">
    <source>
        <dbReference type="EMBL" id="CCV07677.1"/>
    </source>
</evidence>
<protein>
    <recommendedName>
        <fullName evidence="1">PilZ domain-containing protein</fullName>
    </recommendedName>
</protein>
<dbReference type="Pfam" id="PF07238">
    <property type="entry name" value="PilZ"/>
    <property type="match status" value="1"/>
</dbReference>
<dbReference type="OrthoDB" id="7210926at2"/>
<dbReference type="RefSeq" id="WP_008876555.1">
    <property type="nucleotide sequence ID" value="NZ_CAUM01000131.1"/>
</dbReference>
<dbReference type="Proteomes" id="UP000012062">
    <property type="component" value="Unassembled WGS sequence"/>
</dbReference>
<gene>
    <name evidence="2" type="ORF">MESS2_620021</name>
</gene>
<feature type="domain" description="PilZ" evidence="1">
    <location>
        <begin position="9"/>
        <end position="86"/>
    </location>
</feature>
<dbReference type="STRING" id="1297569.MESS2_620021"/>
<dbReference type="eggNOG" id="ENOG5033AB2">
    <property type="taxonomic scope" value="Bacteria"/>
</dbReference>
<organism evidence="2 3">
    <name type="scientific">Mesorhizobium metallidurans STM 2683</name>
    <dbReference type="NCBI Taxonomy" id="1297569"/>
    <lineage>
        <taxon>Bacteria</taxon>
        <taxon>Pseudomonadati</taxon>
        <taxon>Pseudomonadota</taxon>
        <taxon>Alphaproteobacteria</taxon>
        <taxon>Hyphomicrobiales</taxon>
        <taxon>Phyllobacteriaceae</taxon>
        <taxon>Mesorhizobium</taxon>
    </lineage>
</organism>